<keyword evidence="2" id="KW-1185">Reference proteome</keyword>
<accession>A0AAF0TDQ0</accession>
<name>A0AAF0TDQ0_SOLVR</name>
<proteinExistence type="predicted"/>
<dbReference type="EMBL" id="CP133613">
    <property type="protein sequence ID" value="WMV15156.1"/>
    <property type="molecule type" value="Genomic_DNA"/>
</dbReference>
<sequence length="28" mass="3350">MNRLFNFLGCLHYLAFREPPTTPYAMVF</sequence>
<gene>
    <name evidence="1" type="ORF">MTR67_008541</name>
</gene>
<dbReference type="AlphaFoldDB" id="A0AAF0TDQ0"/>
<evidence type="ECO:0000313" key="2">
    <source>
        <dbReference type="Proteomes" id="UP001234989"/>
    </source>
</evidence>
<reference evidence="1" key="1">
    <citation type="submission" date="2023-08" db="EMBL/GenBank/DDBJ databases">
        <title>A de novo genome assembly of Solanum verrucosum Schlechtendal, a Mexican diploid species geographically isolated from the other diploid A-genome species in potato relatives.</title>
        <authorList>
            <person name="Hosaka K."/>
        </authorList>
    </citation>
    <scope>NUCLEOTIDE SEQUENCE</scope>
    <source>
        <tissue evidence="1">Young leaves</tissue>
    </source>
</reference>
<evidence type="ECO:0000313" key="1">
    <source>
        <dbReference type="EMBL" id="WMV15156.1"/>
    </source>
</evidence>
<protein>
    <submittedName>
        <fullName evidence="1">Uncharacterized protein</fullName>
    </submittedName>
</protein>
<dbReference type="Proteomes" id="UP001234989">
    <property type="component" value="Chromosome 2"/>
</dbReference>
<organism evidence="1 2">
    <name type="scientific">Solanum verrucosum</name>
    <dbReference type="NCBI Taxonomy" id="315347"/>
    <lineage>
        <taxon>Eukaryota</taxon>
        <taxon>Viridiplantae</taxon>
        <taxon>Streptophyta</taxon>
        <taxon>Embryophyta</taxon>
        <taxon>Tracheophyta</taxon>
        <taxon>Spermatophyta</taxon>
        <taxon>Magnoliopsida</taxon>
        <taxon>eudicotyledons</taxon>
        <taxon>Gunneridae</taxon>
        <taxon>Pentapetalae</taxon>
        <taxon>asterids</taxon>
        <taxon>lamiids</taxon>
        <taxon>Solanales</taxon>
        <taxon>Solanaceae</taxon>
        <taxon>Solanoideae</taxon>
        <taxon>Solaneae</taxon>
        <taxon>Solanum</taxon>
    </lineage>
</organism>